<dbReference type="AlphaFoldDB" id="A0A183GUR3"/>
<sequence>MNERLRRTIGTIDSMPRKDRRRHVQLIIQGILQPNREQLAGTALAQLAAAILWNEWKVHGCMYRMVALARSLDIKSVQRDTLGYIMFPMPELCGRFNVGIVHYTEMVEVYEQAEKESVASNELQRYLSALFAIDSIDEAVNTLHGSDETIEWDLLCDNRDLTVIPSFEKNMKQEIEVLRKKTQDEFIDFTRHRHYTSQAIGSAGGAKGAGADELGADLTLLRVHLDDCRKNYMADTPDSRVMQSPSAIHLAHWVHGGFVDPIISLLQSVFDLKVAKKDNSAVSATILPSIDQFKENLSVMLPSFERPATPFFIQREIITCSRVLQSLAACQLLVRILERHAFNRTADGSHKKGKSTGMTKNQFAIHCESLRGAIRDCGSQLSLRLNKIEELLKDNDFNLVPKIGSDWSEELFEMFASQNMVVCDRVYKSYFNSCADIRYFLEHTIS</sequence>
<organism evidence="2 3">
    <name type="scientific">Heligmosomoides polygyrus</name>
    <name type="common">Parasitic roundworm</name>
    <dbReference type="NCBI Taxonomy" id="6339"/>
    <lineage>
        <taxon>Eukaryota</taxon>
        <taxon>Metazoa</taxon>
        <taxon>Ecdysozoa</taxon>
        <taxon>Nematoda</taxon>
        <taxon>Chromadorea</taxon>
        <taxon>Rhabditida</taxon>
        <taxon>Rhabditina</taxon>
        <taxon>Rhabditomorpha</taxon>
        <taxon>Strongyloidea</taxon>
        <taxon>Heligmosomidae</taxon>
        <taxon>Heligmosomoides</taxon>
    </lineage>
</organism>
<name>A0A183GUR3_HELPZ</name>
<dbReference type="WBParaSite" id="HPBE_0002643301-mRNA-1">
    <property type="protein sequence ID" value="HPBE_0002643301-mRNA-1"/>
    <property type="gene ID" value="HPBE_0002643301"/>
</dbReference>
<evidence type="ECO:0000313" key="1">
    <source>
        <dbReference type="EMBL" id="VDP57529.1"/>
    </source>
</evidence>
<dbReference type="OrthoDB" id="1874341at2759"/>
<evidence type="ECO:0000313" key="2">
    <source>
        <dbReference type="Proteomes" id="UP000050761"/>
    </source>
</evidence>
<dbReference type="Proteomes" id="UP000050761">
    <property type="component" value="Unassembled WGS sequence"/>
</dbReference>
<protein>
    <submittedName>
        <fullName evidence="3">CCR4-NOT transcription complex subunit 11</fullName>
    </submittedName>
</protein>
<dbReference type="EMBL" id="UZAH01039963">
    <property type="protein sequence ID" value="VDP57529.1"/>
    <property type="molecule type" value="Genomic_DNA"/>
</dbReference>
<proteinExistence type="predicted"/>
<reference evidence="3" key="2">
    <citation type="submission" date="2019-09" db="UniProtKB">
        <authorList>
            <consortium name="WormBaseParasite"/>
        </authorList>
    </citation>
    <scope>IDENTIFICATION</scope>
</reference>
<accession>A0A183GUR3</accession>
<keyword evidence="2" id="KW-1185">Reference proteome</keyword>
<dbReference type="InterPro" id="IPR019183">
    <property type="entry name" value="NAA25_NatB_aux_su"/>
</dbReference>
<reference evidence="1 2" key="1">
    <citation type="submission" date="2018-11" db="EMBL/GenBank/DDBJ databases">
        <authorList>
            <consortium name="Pathogen Informatics"/>
        </authorList>
    </citation>
    <scope>NUCLEOTIDE SEQUENCE [LARGE SCALE GENOMIC DNA]</scope>
</reference>
<accession>A0A3P8IJT5</accession>
<gene>
    <name evidence="1" type="ORF">HPBE_LOCUS26432</name>
</gene>
<dbReference type="Pfam" id="PF09797">
    <property type="entry name" value="NatB_MDM20"/>
    <property type="match status" value="1"/>
</dbReference>
<evidence type="ECO:0000313" key="3">
    <source>
        <dbReference type="WBParaSite" id="HPBE_0002643301-mRNA-1"/>
    </source>
</evidence>